<dbReference type="InterPro" id="IPR025205">
    <property type="entry name" value="PilX/PilW_C"/>
</dbReference>
<evidence type="ECO:0000256" key="1">
    <source>
        <dbReference type="SAM" id="Coils"/>
    </source>
</evidence>
<dbReference type="EMBL" id="CBTJ020000080">
    <property type="protein sequence ID" value="CDI03871.1"/>
    <property type="molecule type" value="Genomic_DNA"/>
</dbReference>
<name>W6M7D8_9GAMM</name>
<dbReference type="Proteomes" id="UP000035760">
    <property type="component" value="Unassembled WGS sequence"/>
</dbReference>
<feature type="domain" description="PilX/PilW C-terminal" evidence="3">
    <location>
        <begin position="150"/>
        <end position="274"/>
    </location>
</feature>
<reference evidence="5" key="2">
    <citation type="submission" date="2014-03" db="EMBL/GenBank/DDBJ databases">
        <title>Candidatus Competibacter-lineage genomes retrieved from metagenomes reveal functional metabolic diversity.</title>
        <authorList>
            <person name="McIlroy S.J."/>
            <person name="Albertsen M."/>
            <person name="Andresen E.K."/>
            <person name="Saunders A.M."/>
            <person name="Kristiansen R."/>
            <person name="Stokholm-Bjerregaard M."/>
            <person name="Nielsen K.L."/>
            <person name="Nielsen P.H."/>
        </authorList>
    </citation>
    <scope>NUCLEOTIDE SEQUENCE</scope>
    <source>
        <strain evidence="5">Run_A_D11</strain>
    </source>
</reference>
<proteinExistence type="predicted"/>
<dbReference type="STRING" id="1400863.BN873_70019"/>
<dbReference type="InterPro" id="IPR025746">
    <property type="entry name" value="PilX_N_dom"/>
</dbReference>
<gene>
    <name evidence="5" type="ORF">BN873_70019</name>
</gene>
<protein>
    <recommendedName>
        <fullName evidence="7">Type IV pilus assembly protein PilX</fullName>
    </recommendedName>
</protein>
<feature type="transmembrane region" description="Helical" evidence="2">
    <location>
        <begin position="46"/>
        <end position="66"/>
    </location>
</feature>
<organism evidence="5 6">
    <name type="scientific">Candidatus Competibacter denitrificans Run_A_D11</name>
    <dbReference type="NCBI Taxonomy" id="1400863"/>
    <lineage>
        <taxon>Bacteria</taxon>
        <taxon>Pseudomonadati</taxon>
        <taxon>Pseudomonadota</taxon>
        <taxon>Gammaproteobacteria</taxon>
        <taxon>Candidatus Competibacteraceae</taxon>
        <taxon>Candidatus Competibacter</taxon>
    </lineage>
</organism>
<keyword evidence="2" id="KW-0812">Transmembrane</keyword>
<keyword evidence="2" id="KW-1133">Transmembrane helix</keyword>
<evidence type="ECO:0008006" key="7">
    <source>
        <dbReference type="Google" id="ProtNLM"/>
    </source>
</evidence>
<evidence type="ECO:0000256" key="2">
    <source>
        <dbReference type="SAM" id="Phobius"/>
    </source>
</evidence>
<sequence>MLPAPPSVSVTARNRMQNAMLNRFSLLSSGNRLYRSHFISPYQTGSVLFVGLVFLVILTALGLTAMRVSTQQERMAGNMRDRSLALESAESAMREAERKIDDDALSLAFSDDLASTASSGSTGLIGPLCEAGDPRRWQDQVGTASDCFQCTPSKTKTTSMDSTSAGSQSYACPDTGACWICGSFSWSTHSMKHGTANYGTTLKYVGTTTLPNAARYVIEELKARVKCSDDLSLDARRGAECVLPVRRITTRGTGVAGGGGTDTAAVVILQETYFPTK</sequence>
<accession>W6M7D8</accession>
<keyword evidence="6" id="KW-1185">Reference proteome</keyword>
<evidence type="ECO:0000259" key="4">
    <source>
        <dbReference type="Pfam" id="PF14341"/>
    </source>
</evidence>
<keyword evidence="2" id="KW-0472">Membrane</keyword>
<feature type="coiled-coil region" evidence="1">
    <location>
        <begin position="79"/>
        <end position="106"/>
    </location>
</feature>
<evidence type="ECO:0000313" key="6">
    <source>
        <dbReference type="Proteomes" id="UP000035760"/>
    </source>
</evidence>
<dbReference type="Pfam" id="PF13681">
    <property type="entry name" value="PilX"/>
    <property type="match status" value="1"/>
</dbReference>
<dbReference type="AlphaFoldDB" id="W6M7D8"/>
<evidence type="ECO:0000259" key="3">
    <source>
        <dbReference type="Pfam" id="PF13681"/>
    </source>
</evidence>
<feature type="domain" description="Type 4 fimbrial biogenesis protein PilX N-terminal" evidence="4">
    <location>
        <begin position="45"/>
        <end position="94"/>
    </location>
</feature>
<reference evidence="5" key="1">
    <citation type="submission" date="2013-07" db="EMBL/GenBank/DDBJ databases">
        <authorList>
            <person name="McIlroy S."/>
        </authorList>
    </citation>
    <scope>NUCLEOTIDE SEQUENCE [LARGE SCALE GENOMIC DNA]</scope>
    <source>
        <strain evidence="5">Run_A_D11</strain>
    </source>
</reference>
<dbReference type="Pfam" id="PF14341">
    <property type="entry name" value="PilX_N"/>
    <property type="match status" value="1"/>
</dbReference>
<evidence type="ECO:0000313" key="5">
    <source>
        <dbReference type="EMBL" id="CDI03871.1"/>
    </source>
</evidence>
<comment type="caution">
    <text evidence="5">The sequence shown here is derived from an EMBL/GenBank/DDBJ whole genome shotgun (WGS) entry which is preliminary data.</text>
</comment>
<keyword evidence="1" id="KW-0175">Coiled coil</keyword>